<organism evidence="1 2">
    <name type="scientific">Hibiscus sabdariffa</name>
    <name type="common">roselle</name>
    <dbReference type="NCBI Taxonomy" id="183260"/>
    <lineage>
        <taxon>Eukaryota</taxon>
        <taxon>Viridiplantae</taxon>
        <taxon>Streptophyta</taxon>
        <taxon>Embryophyta</taxon>
        <taxon>Tracheophyta</taxon>
        <taxon>Spermatophyta</taxon>
        <taxon>Magnoliopsida</taxon>
        <taxon>eudicotyledons</taxon>
        <taxon>Gunneridae</taxon>
        <taxon>Pentapetalae</taxon>
        <taxon>rosids</taxon>
        <taxon>malvids</taxon>
        <taxon>Malvales</taxon>
        <taxon>Malvaceae</taxon>
        <taxon>Malvoideae</taxon>
        <taxon>Hibiscus</taxon>
    </lineage>
</organism>
<proteinExistence type="predicted"/>
<comment type="caution">
    <text evidence="1">The sequence shown here is derived from an EMBL/GenBank/DDBJ whole genome shotgun (WGS) entry which is preliminary data.</text>
</comment>
<gene>
    <name evidence="1" type="ORF">V6N12_054792</name>
</gene>
<dbReference type="PANTHER" id="PTHR35101">
    <property type="entry name" value="OS02G0162600 PROTEIN"/>
    <property type="match status" value="1"/>
</dbReference>
<name>A0ABR2D1G3_9ROSI</name>
<reference evidence="1 2" key="1">
    <citation type="journal article" date="2024" name="G3 (Bethesda)">
        <title>Genome assembly of Hibiscus sabdariffa L. provides insights into metabolisms of medicinal natural products.</title>
        <authorList>
            <person name="Kim T."/>
        </authorList>
    </citation>
    <scope>NUCLEOTIDE SEQUENCE [LARGE SCALE GENOMIC DNA]</scope>
    <source>
        <strain evidence="1">TK-2024</strain>
        <tissue evidence="1">Old leaves</tissue>
    </source>
</reference>
<evidence type="ECO:0000313" key="2">
    <source>
        <dbReference type="Proteomes" id="UP001472677"/>
    </source>
</evidence>
<sequence length="89" mass="10074">MEETKMGKSRNLERFTNEVAPPRFVSVSKRPLMKTLATIAEEENDFSDDEVVNGRWTCSSPMCGKEISCLSRPLESSMLLLLMQMAKTN</sequence>
<protein>
    <submittedName>
        <fullName evidence="1">Uncharacterized protein</fullName>
    </submittedName>
</protein>
<accession>A0ABR2D1G3</accession>
<dbReference type="PANTHER" id="PTHR35101:SF14">
    <property type="entry name" value="SULFOTRANSFERASE"/>
    <property type="match status" value="1"/>
</dbReference>
<dbReference type="EMBL" id="JBBPBM010000038">
    <property type="protein sequence ID" value="KAK8527586.1"/>
    <property type="molecule type" value="Genomic_DNA"/>
</dbReference>
<evidence type="ECO:0000313" key="1">
    <source>
        <dbReference type="EMBL" id="KAK8527586.1"/>
    </source>
</evidence>
<dbReference type="Proteomes" id="UP001472677">
    <property type="component" value="Unassembled WGS sequence"/>
</dbReference>
<keyword evidence="2" id="KW-1185">Reference proteome</keyword>